<protein>
    <recommendedName>
        <fullName evidence="3">Maturase K</fullName>
    </recommendedName>
</protein>
<evidence type="ECO:0000313" key="1">
    <source>
        <dbReference type="EMBL" id="KAJ8956039.1"/>
    </source>
</evidence>
<reference evidence="1" key="1">
    <citation type="journal article" date="2023" name="Insect Mol. Biol.">
        <title>Genome sequencing provides insights into the evolution of gene families encoding plant cell wall-degrading enzymes in longhorned beetles.</title>
        <authorList>
            <person name="Shin N.R."/>
            <person name="Okamura Y."/>
            <person name="Kirsch R."/>
            <person name="Pauchet Y."/>
        </authorList>
    </citation>
    <scope>NUCLEOTIDE SEQUENCE</scope>
    <source>
        <strain evidence="1">AMC_N1</strain>
    </source>
</reference>
<name>A0AAV8YVH9_9CUCU</name>
<evidence type="ECO:0008006" key="3">
    <source>
        <dbReference type="Google" id="ProtNLM"/>
    </source>
</evidence>
<evidence type="ECO:0000313" key="2">
    <source>
        <dbReference type="Proteomes" id="UP001162162"/>
    </source>
</evidence>
<keyword evidence="2" id="KW-1185">Reference proteome</keyword>
<accession>A0AAV8YVH9</accession>
<dbReference type="Proteomes" id="UP001162162">
    <property type="component" value="Unassembled WGS sequence"/>
</dbReference>
<gene>
    <name evidence="1" type="ORF">NQ318_006315</name>
</gene>
<proteinExistence type="predicted"/>
<organism evidence="1 2">
    <name type="scientific">Aromia moschata</name>
    <dbReference type="NCBI Taxonomy" id="1265417"/>
    <lineage>
        <taxon>Eukaryota</taxon>
        <taxon>Metazoa</taxon>
        <taxon>Ecdysozoa</taxon>
        <taxon>Arthropoda</taxon>
        <taxon>Hexapoda</taxon>
        <taxon>Insecta</taxon>
        <taxon>Pterygota</taxon>
        <taxon>Neoptera</taxon>
        <taxon>Endopterygota</taxon>
        <taxon>Coleoptera</taxon>
        <taxon>Polyphaga</taxon>
        <taxon>Cucujiformia</taxon>
        <taxon>Chrysomeloidea</taxon>
        <taxon>Cerambycidae</taxon>
        <taxon>Cerambycinae</taxon>
        <taxon>Callichromatini</taxon>
        <taxon>Aromia</taxon>
    </lineage>
</organism>
<sequence length="85" mass="10204">MTTNCKKVIFNNMELVRILLEKQLYRRIFRRSYNYFEHADNIPSRSYDLTPCNFFSLAVSKKIFETLLGDMEDLSNAFFINKSEY</sequence>
<comment type="caution">
    <text evidence="1">The sequence shown here is derived from an EMBL/GenBank/DDBJ whole genome shotgun (WGS) entry which is preliminary data.</text>
</comment>
<dbReference type="AlphaFoldDB" id="A0AAV8YVH9"/>
<dbReference type="EMBL" id="JAPWTK010000034">
    <property type="protein sequence ID" value="KAJ8956039.1"/>
    <property type="molecule type" value="Genomic_DNA"/>
</dbReference>